<feature type="region of interest" description="Disordered" evidence="1">
    <location>
        <begin position="224"/>
        <end position="246"/>
    </location>
</feature>
<feature type="compositionally biased region" description="Basic and acidic residues" evidence="1">
    <location>
        <begin position="170"/>
        <end position="209"/>
    </location>
</feature>
<evidence type="ECO:0000256" key="1">
    <source>
        <dbReference type="SAM" id="MobiDB-lite"/>
    </source>
</evidence>
<feature type="region of interest" description="Disordered" evidence="1">
    <location>
        <begin position="75"/>
        <end position="109"/>
    </location>
</feature>
<keyword evidence="2" id="KW-0812">Transmembrane</keyword>
<sequence length="286" mass="31277">MSFSVLDSSVHYPSPTRLSTSATVEELQLSNSPLLTATTIGSADLTDASETGFLSLISLVSHPHSTYSGWRTQTRTATPSLQSTTASHSSNGSPSKLNASAVDTDSEMPHSLDKGAKIGIIVSITVVVILTLIAVGFCCFDGRQRFQKRREIRKQRRDADSNMLETEMQSGRDGKRDSKRAGLWDGLRIDPDVQHDNDDDVEKKEDILDRDEKELGSVPMWERVGKGRDEGANTKTGGRQEPERLQEWLPAYMPRERMSGVSSEGSSVGANIPAVAMSPLEKDVAR</sequence>
<keyword evidence="4" id="KW-1185">Reference proteome</keyword>
<name>A0A6A6T168_9PLEO</name>
<keyword evidence="2" id="KW-1133">Transmembrane helix</keyword>
<dbReference type="AlphaFoldDB" id="A0A6A6T168"/>
<evidence type="ECO:0000256" key="2">
    <source>
        <dbReference type="SAM" id="Phobius"/>
    </source>
</evidence>
<dbReference type="Proteomes" id="UP000799324">
    <property type="component" value="Unassembled WGS sequence"/>
</dbReference>
<organism evidence="3 4">
    <name type="scientific">Lophiostoma macrostomum CBS 122681</name>
    <dbReference type="NCBI Taxonomy" id="1314788"/>
    <lineage>
        <taxon>Eukaryota</taxon>
        <taxon>Fungi</taxon>
        <taxon>Dikarya</taxon>
        <taxon>Ascomycota</taxon>
        <taxon>Pezizomycotina</taxon>
        <taxon>Dothideomycetes</taxon>
        <taxon>Pleosporomycetidae</taxon>
        <taxon>Pleosporales</taxon>
        <taxon>Lophiostomataceae</taxon>
        <taxon>Lophiostoma</taxon>
    </lineage>
</organism>
<evidence type="ECO:0000313" key="3">
    <source>
        <dbReference type="EMBL" id="KAF2653462.1"/>
    </source>
</evidence>
<proteinExistence type="predicted"/>
<evidence type="ECO:0008006" key="5">
    <source>
        <dbReference type="Google" id="ProtNLM"/>
    </source>
</evidence>
<protein>
    <recommendedName>
        <fullName evidence="5">Mid2 domain-containing protein</fullName>
    </recommendedName>
</protein>
<dbReference type="EMBL" id="MU004381">
    <property type="protein sequence ID" value="KAF2653462.1"/>
    <property type="molecule type" value="Genomic_DNA"/>
</dbReference>
<reference evidence="3" key="1">
    <citation type="journal article" date="2020" name="Stud. Mycol.">
        <title>101 Dothideomycetes genomes: a test case for predicting lifestyles and emergence of pathogens.</title>
        <authorList>
            <person name="Haridas S."/>
            <person name="Albert R."/>
            <person name="Binder M."/>
            <person name="Bloem J."/>
            <person name="Labutti K."/>
            <person name="Salamov A."/>
            <person name="Andreopoulos B."/>
            <person name="Baker S."/>
            <person name="Barry K."/>
            <person name="Bills G."/>
            <person name="Bluhm B."/>
            <person name="Cannon C."/>
            <person name="Castanera R."/>
            <person name="Culley D."/>
            <person name="Daum C."/>
            <person name="Ezra D."/>
            <person name="Gonzalez J."/>
            <person name="Henrissat B."/>
            <person name="Kuo A."/>
            <person name="Liang C."/>
            <person name="Lipzen A."/>
            <person name="Lutzoni F."/>
            <person name="Magnuson J."/>
            <person name="Mondo S."/>
            <person name="Nolan M."/>
            <person name="Ohm R."/>
            <person name="Pangilinan J."/>
            <person name="Park H.-J."/>
            <person name="Ramirez L."/>
            <person name="Alfaro M."/>
            <person name="Sun H."/>
            <person name="Tritt A."/>
            <person name="Yoshinaga Y."/>
            <person name="Zwiers L.-H."/>
            <person name="Turgeon B."/>
            <person name="Goodwin S."/>
            <person name="Spatafora J."/>
            <person name="Crous P."/>
            <person name="Grigoriev I."/>
        </authorList>
    </citation>
    <scope>NUCLEOTIDE SEQUENCE</scope>
    <source>
        <strain evidence="3">CBS 122681</strain>
    </source>
</reference>
<keyword evidence="2" id="KW-0472">Membrane</keyword>
<gene>
    <name evidence="3" type="ORF">K491DRAFT_718071</name>
</gene>
<feature type="region of interest" description="Disordered" evidence="1">
    <location>
        <begin position="149"/>
        <end position="209"/>
    </location>
</feature>
<feature type="compositionally biased region" description="Polar residues" evidence="1">
    <location>
        <begin position="75"/>
        <end position="103"/>
    </location>
</feature>
<feature type="transmembrane region" description="Helical" evidence="2">
    <location>
        <begin position="118"/>
        <end position="140"/>
    </location>
</feature>
<accession>A0A6A6T168</accession>
<evidence type="ECO:0000313" key="4">
    <source>
        <dbReference type="Proteomes" id="UP000799324"/>
    </source>
</evidence>